<organism evidence="1 2">
    <name type="scientific">Pseudomonas monteilii</name>
    <dbReference type="NCBI Taxonomy" id="76759"/>
    <lineage>
        <taxon>Bacteria</taxon>
        <taxon>Pseudomonadati</taxon>
        <taxon>Pseudomonadota</taxon>
        <taxon>Gammaproteobacteria</taxon>
        <taxon>Pseudomonadales</taxon>
        <taxon>Pseudomonadaceae</taxon>
        <taxon>Pseudomonas</taxon>
    </lineage>
</organism>
<sequence>MRYVIEQLRSIQISPIEYDEYWAPSLTRLNFIISRIKKIDSTLKELSLEIEKQVYEEEDLSPYWQHKLDVLVKIGVLA</sequence>
<dbReference type="AlphaFoldDB" id="A0A399M4S4"/>
<dbReference type="EMBL" id="QWLL01000033">
    <property type="protein sequence ID" value="RII76783.1"/>
    <property type="molecule type" value="Genomic_DNA"/>
</dbReference>
<evidence type="ECO:0000313" key="2">
    <source>
        <dbReference type="Proteomes" id="UP000265875"/>
    </source>
</evidence>
<proteinExistence type="predicted"/>
<protein>
    <submittedName>
        <fullName evidence="1">Uncharacterized protein</fullName>
    </submittedName>
</protein>
<gene>
    <name evidence="1" type="ORF">D0894_15205</name>
</gene>
<comment type="caution">
    <text evidence="1">The sequence shown here is derived from an EMBL/GenBank/DDBJ whole genome shotgun (WGS) entry which is preliminary data.</text>
</comment>
<accession>A0A399M4S4</accession>
<dbReference type="Proteomes" id="UP000265875">
    <property type="component" value="Unassembled WGS sequence"/>
</dbReference>
<reference evidence="1 2" key="1">
    <citation type="submission" date="2018-08" db="EMBL/GenBank/DDBJ databases">
        <title>Draft genome sequence of the cyanotroph, Pseudomonas monteilii BCN3.</title>
        <authorList>
            <person name="Jones L.B."/>
            <person name="Kunz D.A."/>
        </authorList>
    </citation>
    <scope>NUCLEOTIDE SEQUENCE [LARGE SCALE GENOMIC DNA]</scope>
    <source>
        <strain evidence="1 2">BCN3</strain>
    </source>
</reference>
<name>A0A399M4S4_9PSED</name>
<evidence type="ECO:0000313" key="1">
    <source>
        <dbReference type="EMBL" id="RII76783.1"/>
    </source>
</evidence>